<dbReference type="PRINTS" id="PR01036">
    <property type="entry name" value="TCRTETB"/>
</dbReference>
<dbReference type="InterPro" id="IPR020846">
    <property type="entry name" value="MFS_dom"/>
</dbReference>
<reference evidence="9 10" key="1">
    <citation type="submission" date="2021-02" db="EMBL/GenBank/DDBJ databases">
        <title>Genome assembly of Pseudopithomyces chartarum.</title>
        <authorList>
            <person name="Jauregui R."/>
            <person name="Singh J."/>
            <person name="Voisey C."/>
        </authorList>
    </citation>
    <scope>NUCLEOTIDE SEQUENCE [LARGE SCALE GENOMIC DNA]</scope>
    <source>
        <strain evidence="9 10">AGR01</strain>
    </source>
</reference>
<feature type="transmembrane region" description="Helical" evidence="7">
    <location>
        <begin position="381"/>
        <end position="401"/>
    </location>
</feature>
<evidence type="ECO:0000259" key="8">
    <source>
        <dbReference type="PROSITE" id="PS50850"/>
    </source>
</evidence>
<dbReference type="GO" id="GO:0022857">
    <property type="term" value="F:transmembrane transporter activity"/>
    <property type="evidence" value="ECO:0007669"/>
    <property type="project" value="InterPro"/>
</dbReference>
<evidence type="ECO:0000256" key="1">
    <source>
        <dbReference type="ARBA" id="ARBA00004141"/>
    </source>
</evidence>
<dbReference type="GO" id="GO:0005886">
    <property type="term" value="C:plasma membrane"/>
    <property type="evidence" value="ECO:0007669"/>
    <property type="project" value="TreeGrafter"/>
</dbReference>
<keyword evidence="10" id="KW-1185">Reference proteome</keyword>
<evidence type="ECO:0000256" key="5">
    <source>
        <dbReference type="ARBA" id="ARBA00023136"/>
    </source>
</evidence>
<keyword evidence="6" id="KW-0325">Glycoprotein</keyword>
<dbReference type="PANTHER" id="PTHR23501">
    <property type="entry name" value="MAJOR FACILITATOR SUPERFAMILY"/>
    <property type="match status" value="1"/>
</dbReference>
<name>A0AAN6RC87_9PLEO</name>
<dbReference type="AlphaFoldDB" id="A0AAN6RC87"/>
<keyword evidence="4 7" id="KW-1133">Transmembrane helix</keyword>
<feature type="transmembrane region" description="Helical" evidence="7">
    <location>
        <begin position="213"/>
        <end position="232"/>
    </location>
</feature>
<keyword evidence="2" id="KW-0813">Transport</keyword>
<feature type="transmembrane region" description="Helical" evidence="7">
    <location>
        <begin position="488"/>
        <end position="506"/>
    </location>
</feature>
<feature type="domain" description="Major facilitator superfamily (MFS) profile" evidence="8">
    <location>
        <begin position="20"/>
        <end position="510"/>
    </location>
</feature>
<feature type="transmembrane region" description="Helical" evidence="7">
    <location>
        <begin position="351"/>
        <end position="369"/>
    </location>
</feature>
<dbReference type="Pfam" id="PF07690">
    <property type="entry name" value="MFS_1"/>
    <property type="match status" value="1"/>
</dbReference>
<comment type="caution">
    <text evidence="9">The sequence shown here is derived from an EMBL/GenBank/DDBJ whole genome shotgun (WGS) entry which is preliminary data.</text>
</comment>
<dbReference type="InterPro" id="IPR011701">
    <property type="entry name" value="MFS"/>
</dbReference>
<keyword evidence="3 7" id="KW-0812">Transmembrane</keyword>
<feature type="transmembrane region" description="Helical" evidence="7">
    <location>
        <begin position="284"/>
        <end position="309"/>
    </location>
</feature>
<dbReference type="Gene3D" id="1.20.1250.20">
    <property type="entry name" value="MFS general substrate transporter like domains"/>
    <property type="match status" value="1"/>
</dbReference>
<dbReference type="PANTHER" id="PTHR23501:SF187">
    <property type="entry name" value="MAJOR FACILITATOR SUPERFAMILY (MFS) PROFILE DOMAIN-CONTAINING PROTEIN"/>
    <property type="match status" value="1"/>
</dbReference>
<evidence type="ECO:0000256" key="7">
    <source>
        <dbReference type="SAM" id="Phobius"/>
    </source>
</evidence>
<feature type="transmembrane region" description="Helical" evidence="7">
    <location>
        <begin position="88"/>
        <end position="105"/>
    </location>
</feature>
<protein>
    <recommendedName>
        <fullName evidence="8">Major facilitator superfamily (MFS) profile domain-containing protein</fullName>
    </recommendedName>
</protein>
<proteinExistence type="predicted"/>
<dbReference type="EMBL" id="WVTA01000015">
    <property type="protein sequence ID" value="KAK3201754.1"/>
    <property type="molecule type" value="Genomic_DNA"/>
</dbReference>
<evidence type="ECO:0000313" key="10">
    <source>
        <dbReference type="Proteomes" id="UP001280581"/>
    </source>
</evidence>
<feature type="transmembrane region" description="Helical" evidence="7">
    <location>
        <begin position="174"/>
        <end position="192"/>
    </location>
</feature>
<feature type="transmembrane region" description="Helical" evidence="7">
    <location>
        <begin position="111"/>
        <end position="133"/>
    </location>
</feature>
<comment type="subcellular location">
    <subcellularLocation>
        <location evidence="1">Membrane</location>
        <topology evidence="1">Multi-pass membrane protein</topology>
    </subcellularLocation>
</comment>
<organism evidence="9 10">
    <name type="scientific">Pseudopithomyces chartarum</name>
    <dbReference type="NCBI Taxonomy" id="1892770"/>
    <lineage>
        <taxon>Eukaryota</taxon>
        <taxon>Fungi</taxon>
        <taxon>Dikarya</taxon>
        <taxon>Ascomycota</taxon>
        <taxon>Pezizomycotina</taxon>
        <taxon>Dothideomycetes</taxon>
        <taxon>Pleosporomycetidae</taxon>
        <taxon>Pleosporales</taxon>
        <taxon>Massarineae</taxon>
        <taxon>Didymosphaeriaceae</taxon>
        <taxon>Pseudopithomyces</taxon>
    </lineage>
</organism>
<sequence>MSSGNSVDQNNSRGWRFWTAILSLNFIGFVATLEGTVLGTALPRITQEIKTSGSTDYVWMASSFALAQTVVQPPLAQICNIVGRRNPMVLSIVLFALGSGISGGANESGMFIAGRTIQGIGSGGILLLVELIVCDLVPLRERGKYLGIVLSSSAVGAVVGPVIAGALVEADWRWIFYLNLPICGLVILMMIFSVRLRHRTAASWTTSLARVDWIGSILFVASLCSLLVGLIFGGTDAKFAWDSWRVILPIVLGVVGWIVFHIYETTSFCKEPTIPSILFSNRTSIIGFFLVFDASILMQWVAFFLPIYFQGVRQVSPLKSGINFLPFQVFLIPAASITGAILSKTGKYKPLHLAGFVLCTLGLGLLTLLDDHTPTAEWVVFEAIVAFGQALLIPTILPAIQASLAESEVASSVGLYSFLRSFGWFWGITIPSIIFNNRWDQLDARIADPDVRMSLAGGQAYHSAGVHPSWSQATVAQVVGVYTDTMKTLWYAAIAVAGVGFFAVFFEKSLALRDTLDTEFGLDQEKEEVSREERGVEDKSRP</sequence>
<feature type="transmembrane region" description="Helical" evidence="7">
    <location>
        <begin position="20"/>
        <end position="42"/>
    </location>
</feature>
<keyword evidence="5 7" id="KW-0472">Membrane</keyword>
<gene>
    <name evidence="9" type="ORF">GRF29_164g517708</name>
</gene>
<evidence type="ECO:0000256" key="2">
    <source>
        <dbReference type="ARBA" id="ARBA00022448"/>
    </source>
</evidence>
<feature type="transmembrane region" description="Helical" evidence="7">
    <location>
        <begin position="413"/>
        <end position="435"/>
    </location>
</feature>
<dbReference type="Gene3D" id="1.20.1720.10">
    <property type="entry name" value="Multidrug resistance protein D"/>
    <property type="match status" value="1"/>
</dbReference>
<feature type="transmembrane region" description="Helical" evidence="7">
    <location>
        <begin position="321"/>
        <end position="342"/>
    </location>
</feature>
<feature type="transmembrane region" description="Helical" evidence="7">
    <location>
        <begin position="145"/>
        <end position="168"/>
    </location>
</feature>
<dbReference type="SUPFAM" id="SSF103473">
    <property type="entry name" value="MFS general substrate transporter"/>
    <property type="match status" value="1"/>
</dbReference>
<evidence type="ECO:0000313" key="9">
    <source>
        <dbReference type="EMBL" id="KAK3201754.1"/>
    </source>
</evidence>
<feature type="transmembrane region" description="Helical" evidence="7">
    <location>
        <begin position="244"/>
        <end position="263"/>
    </location>
</feature>
<evidence type="ECO:0000256" key="4">
    <source>
        <dbReference type="ARBA" id="ARBA00022989"/>
    </source>
</evidence>
<dbReference type="PROSITE" id="PS50850">
    <property type="entry name" value="MFS"/>
    <property type="match status" value="1"/>
</dbReference>
<accession>A0AAN6RC87</accession>
<evidence type="ECO:0000256" key="3">
    <source>
        <dbReference type="ARBA" id="ARBA00022692"/>
    </source>
</evidence>
<dbReference type="InterPro" id="IPR036259">
    <property type="entry name" value="MFS_trans_sf"/>
</dbReference>
<dbReference type="Proteomes" id="UP001280581">
    <property type="component" value="Unassembled WGS sequence"/>
</dbReference>
<evidence type="ECO:0000256" key="6">
    <source>
        <dbReference type="ARBA" id="ARBA00023180"/>
    </source>
</evidence>